<dbReference type="InterPro" id="IPR022138">
    <property type="entry name" value="DUF3670"/>
</dbReference>
<dbReference type="InterPro" id="IPR038718">
    <property type="entry name" value="SNF2-like_sf"/>
</dbReference>
<dbReference type="Pfam" id="PF00271">
    <property type="entry name" value="Helicase_C"/>
    <property type="match status" value="1"/>
</dbReference>
<feature type="domain" description="Helicase ATP-binding" evidence="2">
    <location>
        <begin position="229"/>
        <end position="386"/>
    </location>
</feature>
<dbReference type="PROSITE" id="PS51194">
    <property type="entry name" value="HELICASE_CTER"/>
    <property type="match status" value="1"/>
</dbReference>
<dbReference type="InterPro" id="IPR000330">
    <property type="entry name" value="SNF2_N"/>
</dbReference>
<gene>
    <name evidence="4" type="ORF">SALB_07517</name>
</gene>
<dbReference type="SUPFAM" id="SSF52540">
    <property type="entry name" value="P-loop containing nucleoside triphosphate hydrolases"/>
    <property type="match status" value="2"/>
</dbReference>
<dbReference type="EMBL" id="BHXC01000007">
    <property type="protein sequence ID" value="GCB94716.1"/>
    <property type="molecule type" value="Genomic_DNA"/>
</dbReference>
<organism evidence="4 5">
    <name type="scientific">Streptomyces noursei</name>
    <name type="common">Streptomyces albulus</name>
    <dbReference type="NCBI Taxonomy" id="1971"/>
    <lineage>
        <taxon>Bacteria</taxon>
        <taxon>Bacillati</taxon>
        <taxon>Actinomycetota</taxon>
        <taxon>Actinomycetes</taxon>
        <taxon>Kitasatosporales</taxon>
        <taxon>Streptomycetaceae</taxon>
        <taxon>Streptomyces</taxon>
    </lineage>
</organism>
<accession>A0A401RAQ2</accession>
<dbReference type="InterPro" id="IPR014001">
    <property type="entry name" value="Helicase_ATP-bd"/>
</dbReference>
<keyword evidence="4" id="KW-0067">ATP-binding</keyword>
<keyword evidence="4" id="KW-0547">Nucleotide-binding</keyword>
<keyword evidence="4" id="KW-0347">Helicase</keyword>
<dbReference type="GO" id="GO:0004386">
    <property type="term" value="F:helicase activity"/>
    <property type="evidence" value="ECO:0007669"/>
    <property type="project" value="UniProtKB-KW"/>
</dbReference>
<proteinExistence type="predicted"/>
<keyword evidence="1" id="KW-0378">Hydrolase</keyword>
<dbReference type="InterPro" id="IPR001650">
    <property type="entry name" value="Helicase_C-like"/>
</dbReference>
<dbReference type="CDD" id="cd18793">
    <property type="entry name" value="SF2_C_SNF"/>
    <property type="match status" value="1"/>
</dbReference>
<protein>
    <submittedName>
        <fullName evidence="4">Helicase</fullName>
    </submittedName>
</protein>
<evidence type="ECO:0000259" key="2">
    <source>
        <dbReference type="PROSITE" id="PS51192"/>
    </source>
</evidence>
<dbReference type="GO" id="GO:0016787">
    <property type="term" value="F:hydrolase activity"/>
    <property type="evidence" value="ECO:0007669"/>
    <property type="project" value="UniProtKB-KW"/>
</dbReference>
<dbReference type="InterPro" id="IPR027417">
    <property type="entry name" value="P-loop_NTPase"/>
</dbReference>
<evidence type="ECO:0000313" key="4">
    <source>
        <dbReference type="EMBL" id="GCB94716.1"/>
    </source>
</evidence>
<dbReference type="SMART" id="SM00487">
    <property type="entry name" value="DEXDc"/>
    <property type="match status" value="1"/>
</dbReference>
<evidence type="ECO:0000259" key="3">
    <source>
        <dbReference type="PROSITE" id="PS51194"/>
    </source>
</evidence>
<name>A0A401RAQ2_STRNR</name>
<dbReference type="Proteomes" id="UP000288351">
    <property type="component" value="Unassembled WGS sequence"/>
</dbReference>
<evidence type="ECO:0000313" key="5">
    <source>
        <dbReference type="Proteomes" id="UP000288351"/>
    </source>
</evidence>
<dbReference type="Gene3D" id="3.40.50.300">
    <property type="entry name" value="P-loop containing nucleotide triphosphate hydrolases"/>
    <property type="match status" value="1"/>
</dbReference>
<feature type="domain" description="Helicase C-terminal" evidence="3">
    <location>
        <begin position="527"/>
        <end position="683"/>
    </location>
</feature>
<dbReference type="Pfam" id="PF00176">
    <property type="entry name" value="SNF2-rel_dom"/>
    <property type="match status" value="1"/>
</dbReference>
<dbReference type="SMART" id="SM00490">
    <property type="entry name" value="HELICc"/>
    <property type="match status" value="1"/>
</dbReference>
<dbReference type="Pfam" id="PF12419">
    <property type="entry name" value="DUF3670"/>
    <property type="match status" value="1"/>
</dbReference>
<dbReference type="GO" id="GO:0005524">
    <property type="term" value="F:ATP binding"/>
    <property type="evidence" value="ECO:0007669"/>
    <property type="project" value="InterPro"/>
</dbReference>
<dbReference type="PROSITE" id="PS51192">
    <property type="entry name" value="HELICASE_ATP_BIND_1"/>
    <property type="match status" value="1"/>
</dbReference>
<evidence type="ECO:0000256" key="1">
    <source>
        <dbReference type="ARBA" id="ARBA00022801"/>
    </source>
</evidence>
<sequence length="690" mass="76242">MGADEVWEGYPDFTTPGLPDWVGRTLRRAGREFAPLLQLGLQPRPHKLLLSLKDAVLLRGELAVWLRQAGVEIEWDKEWAADLRIEAVVGTGSSPVDGAGPIGLGEALDRRWQLTLDGEPLSARELALLTETAMPCVRLRNRWVLIDDSTREQASRPLPSVPAQRALLEALYGQITLDGVTYACRPADGLRELLGHLQGTLPQTPLTAPPGLVGLRLHPYQEEALRWLVQVTTVGFGPMLGHEMGLGKTVMAIAFHLWWRANHTSRPTLVLCPKSLITTWKRALSAHAPGVPVTVYDGPQRSLATVREDHLVLTTYPILRQDFAHVGARTWGLVIADEAQKLKNPATRTARLAQSLKSTTRLALTGTPMENCPEELWALLDWTNPQLFGSCSDFTRRYIRPTRSGTPQQAREAVERLHQLLAPFLLRRLKSDPALGLNLPPKRKITHYVPLSSEQIGLCEALSRDTYRQIHTCPDQGRRGLLTLALIKDLKQICISPALYTKDPSETAAADPIEAATRAPKLALLHNILQPVRDAGEAALVFTTYRESISLIIHYLKARGFRALQYHGGMSAAQRTRAVDDFAAGDTTVLVLTPQSGGIGLDLTRANHVLHIDRLWNPAHEAQANDRAHRPGQTRPVTVHHLIAKGSIEDRIRALLERKQELTELFLPDGSLDLSRVTADELIALCGGPL</sequence>
<dbReference type="Gene3D" id="3.40.50.10810">
    <property type="entry name" value="Tandem AAA-ATPase domain"/>
    <property type="match status" value="1"/>
</dbReference>
<comment type="caution">
    <text evidence="4">The sequence shown here is derived from an EMBL/GenBank/DDBJ whole genome shotgun (WGS) entry which is preliminary data.</text>
</comment>
<dbReference type="InterPro" id="IPR049730">
    <property type="entry name" value="SNF2/RAD54-like_C"/>
</dbReference>
<dbReference type="PANTHER" id="PTHR10799">
    <property type="entry name" value="SNF2/RAD54 HELICASE FAMILY"/>
    <property type="match status" value="1"/>
</dbReference>
<dbReference type="AlphaFoldDB" id="A0A401RAQ2"/>
<reference evidence="4 5" key="1">
    <citation type="journal article" date="2019" name="Microbiol. Resour. Announc.">
        <title>Draft Genome Sequence of the Most Traditional epsilon-Poly-l-Lysine Producer, Streptomyces albulus NBRC14147.</title>
        <authorList>
            <person name="Yamanaka K."/>
            <person name="Hamano Y."/>
        </authorList>
    </citation>
    <scope>NUCLEOTIDE SEQUENCE [LARGE SCALE GENOMIC DNA]</scope>
    <source>
        <strain evidence="4 5">NBRC 14147</strain>
    </source>
</reference>